<feature type="compositionally biased region" description="Low complexity" evidence="1">
    <location>
        <begin position="673"/>
        <end position="687"/>
    </location>
</feature>
<feature type="compositionally biased region" description="Polar residues" evidence="1">
    <location>
        <begin position="11"/>
        <end position="26"/>
    </location>
</feature>
<reference evidence="2 3" key="2">
    <citation type="journal article" date="2015" name="Eukaryot. Cell">
        <title>Asexual propagation of a virulent clone complex in a human and feline outbreak of sporotrichosis.</title>
        <authorList>
            <person name="Teixeira Mde M."/>
            <person name="Rodrigues A.M."/>
            <person name="Tsui C.K."/>
            <person name="de Almeida L.G."/>
            <person name="Van Diepeningen A.D."/>
            <person name="van den Ende B.G."/>
            <person name="Fernandes G.F."/>
            <person name="Kano R."/>
            <person name="Hamelin R.C."/>
            <person name="Lopes-Bezerra L.M."/>
            <person name="Vasconcelos A.T."/>
            <person name="de Hoog S."/>
            <person name="de Camargo Z.P."/>
            <person name="Felipe M.S."/>
        </authorList>
    </citation>
    <scope>NUCLEOTIDE SEQUENCE [LARGE SCALE GENOMIC DNA]</scope>
    <source>
        <strain evidence="2 3">1099-18</strain>
    </source>
</reference>
<feature type="compositionally biased region" description="Low complexity" evidence="1">
    <location>
        <begin position="929"/>
        <end position="947"/>
    </location>
</feature>
<comment type="caution">
    <text evidence="2">The sequence shown here is derived from an EMBL/GenBank/DDBJ whole genome shotgun (WGS) entry which is preliminary data.</text>
</comment>
<name>A0A0F2M5J6_SPOSC</name>
<feature type="region of interest" description="Disordered" evidence="1">
    <location>
        <begin position="439"/>
        <end position="468"/>
    </location>
</feature>
<feature type="region of interest" description="Disordered" evidence="1">
    <location>
        <begin position="710"/>
        <end position="797"/>
    </location>
</feature>
<dbReference type="VEuPathDB" id="FungiDB:SPSK_08323"/>
<dbReference type="RefSeq" id="XP_016586741.1">
    <property type="nucleotide sequence ID" value="XM_016734924.1"/>
</dbReference>
<feature type="compositionally biased region" description="Basic and acidic residues" evidence="1">
    <location>
        <begin position="1340"/>
        <end position="1356"/>
    </location>
</feature>
<feature type="region of interest" description="Disordered" evidence="1">
    <location>
        <begin position="516"/>
        <end position="537"/>
    </location>
</feature>
<reference evidence="2 3" key="1">
    <citation type="journal article" date="2014" name="BMC Genomics">
        <title>Comparative genomics of the major fungal agents of human and animal Sporotrichosis: Sporothrix schenckii and Sporothrix brasiliensis.</title>
        <authorList>
            <person name="Teixeira M.M."/>
            <person name="de Almeida L.G."/>
            <person name="Kubitschek-Barreira P."/>
            <person name="Alves F.L."/>
            <person name="Kioshima E.S."/>
            <person name="Abadio A.K."/>
            <person name="Fernandes L."/>
            <person name="Derengowski L.S."/>
            <person name="Ferreira K.S."/>
            <person name="Souza R.C."/>
            <person name="Ruiz J.C."/>
            <person name="de Andrade N.C."/>
            <person name="Paes H.C."/>
            <person name="Nicola A.M."/>
            <person name="Albuquerque P."/>
            <person name="Gerber A.L."/>
            <person name="Martins V.P."/>
            <person name="Peconick L.D."/>
            <person name="Neto A.V."/>
            <person name="Chaucanez C.B."/>
            <person name="Silva P.A."/>
            <person name="Cunha O.L."/>
            <person name="de Oliveira F.F."/>
            <person name="dos Santos T.C."/>
            <person name="Barros A.L."/>
            <person name="Soares M.A."/>
            <person name="de Oliveira L.M."/>
            <person name="Marini M.M."/>
            <person name="Villalobos-Duno H."/>
            <person name="Cunha M.M."/>
            <person name="de Hoog S."/>
            <person name="da Silveira J.F."/>
            <person name="Henrissat B."/>
            <person name="Nino-Vega G.A."/>
            <person name="Cisalpino P.S."/>
            <person name="Mora-Montes H.M."/>
            <person name="Almeida S.R."/>
            <person name="Stajich J.E."/>
            <person name="Lopes-Bezerra L.M."/>
            <person name="Vasconcelos A.T."/>
            <person name="Felipe M.S."/>
        </authorList>
    </citation>
    <scope>NUCLEOTIDE SEQUENCE [LARGE SCALE GENOMIC DNA]</scope>
    <source>
        <strain evidence="2 3">1099-18</strain>
    </source>
</reference>
<feature type="compositionally biased region" description="Polar residues" evidence="1">
    <location>
        <begin position="988"/>
        <end position="997"/>
    </location>
</feature>
<dbReference type="GeneID" id="27670201"/>
<feature type="compositionally biased region" description="Low complexity" evidence="1">
    <location>
        <begin position="40"/>
        <end position="59"/>
    </location>
</feature>
<evidence type="ECO:0000313" key="3">
    <source>
        <dbReference type="Proteomes" id="UP000033710"/>
    </source>
</evidence>
<feature type="region of interest" description="Disordered" evidence="1">
    <location>
        <begin position="1340"/>
        <end position="1369"/>
    </location>
</feature>
<feature type="compositionally biased region" description="Polar residues" evidence="1">
    <location>
        <begin position="775"/>
        <end position="791"/>
    </location>
</feature>
<sequence>MDKSWKRSASPAHTSRLPTKTKSSLSMRDVTDSLDRRALTTSPSAVSDASSATDASSAANEHGSLYGYDASRRSSSSSQQSDVARGRNSAGPLGPTRIPRPPPSHIPSTQSHNPSLSNQSQPLSIKDAYRMAQEEEAAAVAKAAQGSPSPAPRPWRNRIGGGGSKGTPTLPASGAAAGVSERATPTSTSESRMQKFLAQSPLDIGGRRTARRIGEGIYQGNSGGGGQDPPSRLQRRSTTNGDDARNIASNITPAQSEHGDGSDLRWIRYEEDQARMQVAIGEKPGGLFSPKARVSPKIAVAGRELHRRASNTSLGEKSKVPVPVTTNRTTTLSGVYSAPANRGGKPVSYLKRMVSESEDVTRSFETSSPGLVRETNSGDMVYATDPPSAAPIQVRSTAVPSQAAGQTAEADLNESPGKSFAWDADEDFTANDLMASESPRVALQSGTGADVAPDTVPSKSYQSRPRNSKLEEIRQLELEADLIFPEDALIENRRHSNRDEIIPNTGAVDAEMSRHSEHGDVGEGGGLDPQTLRRPGLPVERTNRTLDDIRAREDQPISKREMSAMRLDEIRKQNAESRQKPIDAARKLSHEHLRAEAIRDRKDDTVELAFDKNETKTDVATRAARDRALYGEDSEQIPNTPITIYRSSSTDRGRKLLSAEDGGSDNDTAKNVSVSPTGSRKSSSSTHSRTESQELLRKLARVTTSVVAAAERKDKATMGPHILNKMPDGDNVRGGAGPGAPPDNFAFDKNVGLKLPRSRDGDTLRPTVGFAQLRRQASTESASTKRSSLAQSDGDPTDRIEAEMKLFAAGENHSERGSIRAPSPDENLDDLGGPEPGSVAKSSSMVDDATPRSNKVMNPLMQPTPRVTGAYVETPVTARTEKVPEMINASASEPKAPFRTISVASSKAVEKKRASMPRPGILSLLRGSTGTDTDPDTAAATETVPADGHTPLGEAPSVATKDVEARSPRLSSSRKMSRSRSRSASRSWTPLVNSAKPSSAREDLLAIQRDQQIDDSTVDDFDEILATHTAAGLNDKTAVLGGDSTTDSQRLRRMRQSISTYLLDVQSMKKGIERLEDQVSHPETRLRAAIELQKKITQEAVTNTKRGATTHEKTVVGPIEKTVKDEPGSDRILNVNAAVSKQAKQPTKEHKRQGTSTSQTVPEKENKDDTSVFPAFPETLLDGSTPTDAYVPVYLPRLYRSSPGNTQWTLLGILVLTLSVWLAFESTACALFCRPEACHSGQACQWSPDDPSFGSAIPVKLDQWLTGGQGRSLATWASDEVGDWVADLWDAATGTDIRQVDSTYFTFDEKRRHRRRLQKRGLIQPWTPTTETRSKLEALRRAGEAREEERRDREEQGYSSRYDGGYLEDDGVDDGFEDIVRASERILGDKKVRGWW</sequence>
<feature type="compositionally biased region" description="Polar residues" evidence="1">
    <location>
        <begin position="840"/>
        <end position="856"/>
    </location>
</feature>
<feature type="region of interest" description="Disordered" evidence="1">
    <location>
        <begin position="630"/>
        <end position="694"/>
    </location>
</feature>
<feature type="compositionally biased region" description="Polar residues" evidence="1">
    <location>
        <begin position="636"/>
        <end position="648"/>
    </location>
</feature>
<evidence type="ECO:0000313" key="2">
    <source>
        <dbReference type="EMBL" id="KJR84065.1"/>
    </source>
</evidence>
<feature type="region of interest" description="Disordered" evidence="1">
    <location>
        <begin position="360"/>
        <end position="387"/>
    </location>
</feature>
<feature type="region of interest" description="Disordered" evidence="1">
    <location>
        <begin position="907"/>
        <end position="1000"/>
    </location>
</feature>
<feature type="compositionally biased region" description="Polar residues" evidence="1">
    <location>
        <begin position="236"/>
        <end position="255"/>
    </location>
</feature>
<feature type="region of interest" description="Disordered" evidence="1">
    <location>
        <begin position="1139"/>
        <end position="1170"/>
    </location>
</feature>
<feature type="compositionally biased region" description="Basic and acidic residues" evidence="1">
    <location>
        <begin position="29"/>
        <end position="38"/>
    </location>
</feature>
<dbReference type="KEGG" id="ssck:SPSK_08323"/>
<protein>
    <submittedName>
        <fullName evidence="2">Uncharacterized protein</fullName>
    </submittedName>
</protein>
<accession>A0A0F2M5J6</accession>
<evidence type="ECO:0000256" key="1">
    <source>
        <dbReference type="SAM" id="MobiDB-lite"/>
    </source>
</evidence>
<gene>
    <name evidence="2" type="ORF">SPSK_08323</name>
</gene>
<feature type="compositionally biased region" description="Polar residues" evidence="1">
    <location>
        <begin position="110"/>
        <end position="123"/>
    </location>
</feature>
<feature type="region of interest" description="Disordered" evidence="1">
    <location>
        <begin position="809"/>
        <end position="872"/>
    </location>
</feature>
<feature type="compositionally biased region" description="Basic and acidic residues" evidence="1">
    <location>
        <begin position="649"/>
        <end position="658"/>
    </location>
</feature>
<dbReference type="Proteomes" id="UP000033710">
    <property type="component" value="Unassembled WGS sequence"/>
</dbReference>
<dbReference type="OrthoDB" id="3439035at2759"/>
<dbReference type="EMBL" id="AXCR01000007">
    <property type="protein sequence ID" value="KJR84065.1"/>
    <property type="molecule type" value="Genomic_DNA"/>
</dbReference>
<feature type="compositionally biased region" description="Polar residues" evidence="1">
    <location>
        <begin position="363"/>
        <end position="378"/>
    </location>
</feature>
<feature type="region of interest" description="Disordered" evidence="1">
    <location>
        <begin position="1"/>
        <end position="261"/>
    </location>
</feature>
<proteinExistence type="predicted"/>
<organism evidence="2 3">
    <name type="scientific">Sporothrix schenckii 1099-18</name>
    <dbReference type="NCBI Taxonomy" id="1397361"/>
    <lineage>
        <taxon>Eukaryota</taxon>
        <taxon>Fungi</taxon>
        <taxon>Dikarya</taxon>
        <taxon>Ascomycota</taxon>
        <taxon>Pezizomycotina</taxon>
        <taxon>Sordariomycetes</taxon>
        <taxon>Sordariomycetidae</taxon>
        <taxon>Ophiostomatales</taxon>
        <taxon>Ophiostomataceae</taxon>
        <taxon>Sporothrix</taxon>
    </lineage>
</organism>